<evidence type="ECO:0000256" key="1">
    <source>
        <dbReference type="SAM" id="Phobius"/>
    </source>
</evidence>
<name>A0A410RW82_CORCK</name>
<dbReference type="Proteomes" id="UP000288758">
    <property type="component" value="Chromosome"/>
</dbReference>
<feature type="transmembrane region" description="Helical" evidence="1">
    <location>
        <begin position="151"/>
        <end position="171"/>
    </location>
</feature>
<feature type="transmembrane region" description="Helical" evidence="1">
    <location>
        <begin position="203"/>
        <end position="221"/>
    </location>
</feature>
<accession>A0A410RW82</accession>
<dbReference type="EMBL" id="CP034669">
    <property type="protein sequence ID" value="QAT86143.1"/>
    <property type="molecule type" value="Genomic_DNA"/>
</dbReference>
<feature type="transmembrane region" description="Helical" evidence="1">
    <location>
        <begin position="443"/>
        <end position="462"/>
    </location>
</feature>
<evidence type="ECO:0008006" key="4">
    <source>
        <dbReference type="Google" id="ProtNLM"/>
    </source>
</evidence>
<protein>
    <recommendedName>
        <fullName evidence="4">DUF2142 domain-containing protein</fullName>
    </recommendedName>
</protein>
<organism evidence="2 3">
    <name type="scientific">Corallococcus coralloides</name>
    <name type="common">Myxococcus coralloides</name>
    <dbReference type="NCBI Taxonomy" id="184914"/>
    <lineage>
        <taxon>Bacteria</taxon>
        <taxon>Pseudomonadati</taxon>
        <taxon>Myxococcota</taxon>
        <taxon>Myxococcia</taxon>
        <taxon>Myxococcales</taxon>
        <taxon>Cystobacterineae</taxon>
        <taxon>Myxococcaceae</taxon>
        <taxon>Corallococcus</taxon>
    </lineage>
</organism>
<feature type="transmembrane region" description="Helical" evidence="1">
    <location>
        <begin position="347"/>
        <end position="365"/>
    </location>
</feature>
<keyword evidence="1" id="KW-0472">Membrane</keyword>
<dbReference type="RefSeq" id="WP_128797795.1">
    <property type="nucleotide sequence ID" value="NZ_CP034669.1"/>
</dbReference>
<evidence type="ECO:0000313" key="3">
    <source>
        <dbReference type="Proteomes" id="UP000288758"/>
    </source>
</evidence>
<feature type="transmembrane region" description="Helical" evidence="1">
    <location>
        <begin position="233"/>
        <end position="257"/>
    </location>
</feature>
<dbReference type="Pfam" id="PF09913">
    <property type="entry name" value="DUF2142"/>
    <property type="match status" value="1"/>
</dbReference>
<keyword evidence="1" id="KW-1133">Transmembrane helix</keyword>
<feature type="transmembrane region" description="Helical" evidence="1">
    <location>
        <begin position="377"/>
        <end position="398"/>
    </location>
</feature>
<sequence>MLPSSTPSPSPLRPFFIAPVVAFLVVAAVLGAVLSFLTPPFQVADEPAHFYRAYQISQGQLTATRIPGGDAGGQLPRSIVRVAQDVSAGVGGNPGARQDRQRLREAMHAALAPQDTQEWGFAASSIYFPLVYFPQSLGMAPARMMEAPPVVVLWAGRLANMLVALVLTAVALRLMPFQRWAFALLALTPMVLFQRASVSADPITMSACLLLVALSLHFTFAHPGPLGAKQLGLLLASAVFVALCKQAYLPLSLVFLLLPLARLGTRVRYALALAAIVAVPALLQFAWSSTVRDIFRPSEVVAQVAHVRAHPFQVLGVLVSDFWKRLPDFLHQGGGVLGWLDTPVPRAALFALAALLFGVMALDADKAAPKVGWRERAVALGVAVAGVLAIQAMLYLAWTAPGANHVDGVQGRYLLPYAPLLVVALAPPAWVPSGLTRFKPVLIAGFLLLTAAVTLTTVYQRYYGPA</sequence>
<dbReference type="AlphaFoldDB" id="A0A410RW82"/>
<feature type="transmembrane region" description="Helical" evidence="1">
    <location>
        <begin position="413"/>
        <end position="431"/>
    </location>
</feature>
<feature type="transmembrane region" description="Helical" evidence="1">
    <location>
        <begin position="177"/>
        <end position="196"/>
    </location>
</feature>
<reference evidence="2 3" key="1">
    <citation type="submission" date="2018-12" db="EMBL/GenBank/DDBJ databases">
        <title>Complete Genome Sequence of the Corallopyronin A producing Myxobacterium Corallococcus coralloides B035.</title>
        <authorList>
            <person name="Bouhired S.M."/>
            <person name="Rupp O."/>
            <person name="Blom J."/>
            <person name="Schaeberle T.F."/>
            <person name="Kehraus S."/>
            <person name="Schiefer A."/>
            <person name="Pfarr K."/>
            <person name="Goesmann A."/>
            <person name="Hoerauf A."/>
            <person name="Koenig G.M."/>
        </authorList>
    </citation>
    <scope>NUCLEOTIDE SEQUENCE [LARGE SCALE GENOMIC DNA]</scope>
    <source>
        <strain evidence="2 3">B035</strain>
    </source>
</reference>
<dbReference type="InterPro" id="IPR018674">
    <property type="entry name" value="DUF2142_membrane"/>
</dbReference>
<evidence type="ECO:0000313" key="2">
    <source>
        <dbReference type="EMBL" id="QAT86143.1"/>
    </source>
</evidence>
<feature type="transmembrane region" description="Helical" evidence="1">
    <location>
        <begin position="269"/>
        <end position="287"/>
    </location>
</feature>
<gene>
    <name evidence="2" type="ORF">EJ065_4593</name>
</gene>
<keyword evidence="1" id="KW-0812">Transmembrane</keyword>
<proteinExistence type="predicted"/>
<feature type="transmembrane region" description="Helical" evidence="1">
    <location>
        <begin position="15"/>
        <end position="37"/>
    </location>
</feature>